<dbReference type="Proteomes" id="UP000839726">
    <property type="component" value="Unassembled WGS sequence"/>
</dbReference>
<organism evidence="1">
    <name type="scientific">Salmonella newport</name>
    <dbReference type="NCBI Taxonomy" id="108619"/>
    <lineage>
        <taxon>Bacteria</taxon>
        <taxon>Pseudomonadati</taxon>
        <taxon>Pseudomonadota</taxon>
        <taxon>Gammaproteobacteria</taxon>
        <taxon>Enterobacterales</taxon>
        <taxon>Enterobacteriaceae</taxon>
        <taxon>Salmonella</taxon>
    </lineage>
</organism>
<evidence type="ECO:0000313" key="1">
    <source>
        <dbReference type="EMBL" id="EBS2691509.1"/>
    </source>
</evidence>
<reference evidence="1" key="1">
    <citation type="submission" date="2018-07" db="EMBL/GenBank/DDBJ databases">
        <authorList>
            <person name="Ashton P.M."/>
            <person name="Dallman T."/>
            <person name="Nair S."/>
            <person name="De Pinna E."/>
            <person name="Peters T."/>
            <person name="Grant K."/>
        </authorList>
    </citation>
    <scope>NUCLEOTIDE SEQUENCE [LARGE SCALE GENOMIC DNA]</scope>
    <source>
        <strain evidence="1">436933</strain>
    </source>
</reference>
<proteinExistence type="predicted"/>
<comment type="caution">
    <text evidence="1">The sequence shown here is derived from an EMBL/GenBank/DDBJ whole genome shotgun (WGS) entry which is preliminary data.</text>
</comment>
<accession>A0A5U9KH82</accession>
<name>A0A5U9KH82_SALNE</name>
<dbReference type="EMBL" id="AAGUYM010000002">
    <property type="protein sequence ID" value="EBS2691509.1"/>
    <property type="molecule type" value="Genomic_DNA"/>
</dbReference>
<sequence length="204" mass="24307">MFFVFIVLNKECKKIRINKMNNKLEKKTKRRKGWIKFLTEYEKLIFDNMLNEATIAKGKRLKPKERREVMFKSRDIVRAIRKANKIAENKGNVVPDQKVVNEVDEVAYDVVKVKKERKPRKRNVDDYGRLRGVSLSERNFLNGALSEATKAKKSKLTYEERRKVLCVAREQIRSQRKANQIKSVRNKARYSAEFEWNKPEPFRR</sequence>
<gene>
    <name evidence="1" type="ORF">DRY71_01745</name>
</gene>
<dbReference type="AlphaFoldDB" id="A0A5U9KH82"/>
<protein>
    <submittedName>
        <fullName evidence="1">Uncharacterized protein</fullName>
    </submittedName>
</protein>